<dbReference type="InterPro" id="IPR014044">
    <property type="entry name" value="CAP_dom"/>
</dbReference>
<protein>
    <submittedName>
        <fullName evidence="5">GLIPR1 like 2</fullName>
    </submittedName>
</protein>
<evidence type="ECO:0000313" key="8">
    <source>
        <dbReference type="Proteomes" id="UP000694429"/>
    </source>
</evidence>
<evidence type="ECO:0000313" key="5">
    <source>
        <dbReference type="Ensembl" id="ENSCAFP00030006960.1"/>
    </source>
</evidence>
<proteinExistence type="predicted"/>
<dbReference type="PRINTS" id="PR00837">
    <property type="entry name" value="V5TPXLIKE"/>
</dbReference>
<dbReference type="Pfam" id="PF00188">
    <property type="entry name" value="CAP"/>
    <property type="match status" value="1"/>
</dbReference>
<keyword evidence="2" id="KW-1133">Transmembrane helix</keyword>
<dbReference type="AlphaFoldDB" id="A0A8C0RCG0"/>
<reference evidence="5" key="4">
    <citation type="submission" date="2025-05" db="UniProtKB">
        <authorList>
            <consortium name="Ensembl"/>
        </authorList>
    </citation>
    <scope>IDENTIFICATION</scope>
</reference>
<dbReference type="OrthoDB" id="43654at2759"/>
<evidence type="ECO:0000256" key="1">
    <source>
        <dbReference type="SAM" id="MobiDB-lite"/>
    </source>
</evidence>
<evidence type="ECO:0000313" key="6">
    <source>
        <dbReference type="Ensembl" id="ENSCAFP00040020803.1"/>
    </source>
</evidence>
<keyword evidence="2" id="KW-0812">Transmembrane</keyword>
<dbReference type="SUPFAM" id="SSF55797">
    <property type="entry name" value="PR-1-like"/>
    <property type="match status" value="1"/>
</dbReference>
<feature type="compositionally biased region" description="Basic and acidic residues" evidence="1">
    <location>
        <begin position="328"/>
        <end position="342"/>
    </location>
</feature>
<accession>A0A8C0RCG0</accession>
<dbReference type="FunFam" id="3.40.33.10:FF:000017">
    <property type="entry name" value="GLIPR1 like 2"/>
    <property type="match status" value="1"/>
</dbReference>
<dbReference type="Ensembl" id="ENSCAFT00030007933.1">
    <property type="protein sequence ID" value="ENSCAFP00030006960.1"/>
    <property type="gene ID" value="ENSCAFG00030004296.1"/>
</dbReference>
<feature type="transmembrane region" description="Helical" evidence="2">
    <location>
        <begin position="280"/>
        <end position="300"/>
    </location>
</feature>
<feature type="domain" description="SCP" evidence="3">
    <location>
        <begin position="78"/>
        <end position="226"/>
    </location>
</feature>
<gene>
    <name evidence="4" type="primary">GLIPR1L2</name>
</gene>
<dbReference type="InterPro" id="IPR035940">
    <property type="entry name" value="CAP_sf"/>
</dbReference>
<organism evidence="5 8">
    <name type="scientific">Canis lupus familiaris</name>
    <name type="common">Dog</name>
    <name type="synonym">Canis familiaris</name>
    <dbReference type="NCBI Taxonomy" id="9615"/>
    <lineage>
        <taxon>Eukaryota</taxon>
        <taxon>Metazoa</taxon>
        <taxon>Chordata</taxon>
        <taxon>Craniata</taxon>
        <taxon>Vertebrata</taxon>
        <taxon>Euteleostomi</taxon>
        <taxon>Mammalia</taxon>
        <taxon>Eutheria</taxon>
        <taxon>Laurasiatheria</taxon>
        <taxon>Carnivora</taxon>
        <taxon>Caniformia</taxon>
        <taxon>Canidae</taxon>
        <taxon>Canis</taxon>
    </lineage>
</organism>
<evidence type="ECO:0000313" key="7">
    <source>
        <dbReference type="Proteomes" id="UP000002254"/>
    </source>
</evidence>
<dbReference type="Ensembl" id="ENSCAFT00000048594.3">
    <property type="protein sequence ID" value="ENSCAFP00000039125.2"/>
    <property type="gene ID" value="ENSCAFG00000029990.3"/>
</dbReference>
<evidence type="ECO:0000313" key="4">
    <source>
        <dbReference type="Ensembl" id="ENSCAFP00000039125.2"/>
    </source>
</evidence>
<keyword evidence="2" id="KW-0472">Membrane</keyword>
<dbReference type="Proteomes" id="UP000694542">
    <property type="component" value="Chromosome 10"/>
</dbReference>
<feature type="region of interest" description="Disordered" evidence="1">
    <location>
        <begin position="328"/>
        <end position="368"/>
    </location>
</feature>
<evidence type="ECO:0000259" key="3">
    <source>
        <dbReference type="SMART" id="SM00198"/>
    </source>
</evidence>
<reference evidence="4 7" key="1">
    <citation type="journal article" date="2005" name="Nature">
        <title>Genome sequence, comparative analysis and haplotype structure of the domestic dog.</title>
        <authorList>
            <consortium name="Broad Sequencing Platform"/>
            <person name="Lindblad-Toh K."/>
            <person name="Wade C.M."/>
            <person name="Mikkelsen T.S."/>
            <person name="Karlsson E.K."/>
            <person name="Jaffe D.B."/>
            <person name="Kamal M."/>
            <person name="Clamp M."/>
            <person name="Chang J.L."/>
            <person name="Kulbokas E.J. III"/>
            <person name="Zody M.C."/>
            <person name="Mauceli E."/>
            <person name="Xie X."/>
            <person name="Breen M."/>
            <person name="Wayne R.K."/>
            <person name="Ostrander E.A."/>
            <person name="Ponting C.P."/>
            <person name="Galibert F."/>
            <person name="Smith D.R."/>
            <person name="DeJong P.J."/>
            <person name="Kirkness E."/>
            <person name="Alvarez P."/>
            <person name="Biagi T."/>
            <person name="Brockman W."/>
            <person name="Butler J."/>
            <person name="Chin C.W."/>
            <person name="Cook A."/>
            <person name="Cuff J."/>
            <person name="Daly M.J."/>
            <person name="DeCaprio D."/>
            <person name="Gnerre S."/>
            <person name="Grabherr M."/>
            <person name="Kellis M."/>
            <person name="Kleber M."/>
            <person name="Bardeleben C."/>
            <person name="Goodstadt L."/>
            <person name="Heger A."/>
            <person name="Hitte C."/>
            <person name="Kim L."/>
            <person name="Koepfli K.P."/>
            <person name="Parker H.G."/>
            <person name="Pollinger J.P."/>
            <person name="Searle S.M."/>
            <person name="Sutter N.B."/>
            <person name="Thomas R."/>
            <person name="Webber C."/>
            <person name="Baldwin J."/>
            <person name="Abebe A."/>
            <person name="Abouelleil A."/>
            <person name="Aftuck L."/>
            <person name="Ait-Zahra M."/>
            <person name="Aldredge T."/>
            <person name="Allen N."/>
            <person name="An P."/>
            <person name="Anderson S."/>
            <person name="Antoine C."/>
            <person name="Arachchi H."/>
            <person name="Aslam A."/>
            <person name="Ayotte L."/>
            <person name="Bachantsang P."/>
            <person name="Barry A."/>
            <person name="Bayul T."/>
            <person name="Benamara M."/>
            <person name="Berlin A."/>
            <person name="Bessette D."/>
            <person name="Blitshteyn B."/>
            <person name="Bloom T."/>
            <person name="Blye J."/>
            <person name="Boguslavskiy L."/>
            <person name="Bonnet C."/>
            <person name="Boukhgalter B."/>
            <person name="Brown A."/>
            <person name="Cahill P."/>
            <person name="Calixte N."/>
            <person name="Camarata J."/>
            <person name="Cheshatsang Y."/>
            <person name="Chu J."/>
            <person name="Citroen M."/>
            <person name="Collymore A."/>
            <person name="Cooke P."/>
            <person name="Dawoe T."/>
            <person name="Daza R."/>
            <person name="Decktor K."/>
            <person name="DeGray S."/>
            <person name="Dhargay N."/>
            <person name="Dooley K."/>
            <person name="Dooley K."/>
            <person name="Dorje P."/>
            <person name="Dorjee K."/>
            <person name="Dorris L."/>
            <person name="Duffey N."/>
            <person name="Dupes A."/>
            <person name="Egbiremolen O."/>
            <person name="Elong R."/>
            <person name="Falk J."/>
            <person name="Farina A."/>
            <person name="Faro S."/>
            <person name="Ferguson D."/>
            <person name="Ferreira P."/>
            <person name="Fisher S."/>
            <person name="FitzGerald M."/>
            <person name="Foley K."/>
            <person name="Foley C."/>
            <person name="Franke A."/>
            <person name="Friedrich D."/>
            <person name="Gage D."/>
            <person name="Garber M."/>
            <person name="Gearin G."/>
            <person name="Giannoukos G."/>
            <person name="Goode T."/>
            <person name="Goyette A."/>
            <person name="Graham J."/>
            <person name="Grandbois E."/>
            <person name="Gyaltsen K."/>
            <person name="Hafez N."/>
            <person name="Hagopian D."/>
            <person name="Hagos B."/>
            <person name="Hall J."/>
            <person name="Healy C."/>
            <person name="Hegarty R."/>
            <person name="Honan T."/>
            <person name="Horn A."/>
            <person name="Houde N."/>
            <person name="Hughes L."/>
            <person name="Hunnicutt L."/>
            <person name="Husby M."/>
            <person name="Jester B."/>
            <person name="Jones C."/>
            <person name="Kamat A."/>
            <person name="Kanga B."/>
            <person name="Kells C."/>
            <person name="Khazanovich D."/>
            <person name="Kieu A.C."/>
            <person name="Kisner P."/>
            <person name="Kumar M."/>
            <person name="Lance K."/>
            <person name="Landers T."/>
            <person name="Lara M."/>
            <person name="Lee W."/>
            <person name="Leger J.P."/>
            <person name="Lennon N."/>
            <person name="Leuper L."/>
            <person name="LeVine S."/>
            <person name="Liu J."/>
            <person name="Liu X."/>
            <person name="Lokyitsang Y."/>
            <person name="Lokyitsang T."/>
            <person name="Lui A."/>
            <person name="Macdonald J."/>
            <person name="Major J."/>
            <person name="Marabella R."/>
            <person name="Maru K."/>
            <person name="Matthews C."/>
            <person name="McDonough S."/>
            <person name="Mehta T."/>
            <person name="Meldrim J."/>
            <person name="Melnikov A."/>
            <person name="Meneus L."/>
            <person name="Mihalev A."/>
            <person name="Mihova T."/>
            <person name="Miller K."/>
            <person name="Mittelman R."/>
            <person name="Mlenga V."/>
            <person name="Mulrain L."/>
            <person name="Munson G."/>
            <person name="Navidi A."/>
            <person name="Naylor J."/>
            <person name="Nguyen T."/>
            <person name="Nguyen N."/>
            <person name="Nguyen C."/>
            <person name="Nguyen T."/>
            <person name="Nicol R."/>
            <person name="Norbu N."/>
            <person name="Norbu C."/>
            <person name="Novod N."/>
            <person name="Nyima T."/>
            <person name="Olandt P."/>
            <person name="O'Neill B."/>
            <person name="O'Neill K."/>
            <person name="Osman S."/>
            <person name="Oyono L."/>
            <person name="Patti C."/>
            <person name="Perrin D."/>
            <person name="Phunkhang P."/>
            <person name="Pierre F."/>
            <person name="Priest M."/>
            <person name="Rachupka A."/>
            <person name="Raghuraman S."/>
            <person name="Rameau R."/>
            <person name="Ray V."/>
            <person name="Raymond C."/>
            <person name="Rege F."/>
            <person name="Rise C."/>
            <person name="Rogers J."/>
            <person name="Rogov P."/>
            <person name="Sahalie J."/>
            <person name="Settipalli S."/>
            <person name="Sharpe T."/>
            <person name="Shea T."/>
            <person name="Sheehan M."/>
            <person name="Sherpa N."/>
            <person name="Shi J."/>
            <person name="Shih D."/>
            <person name="Sloan J."/>
            <person name="Smith C."/>
            <person name="Sparrow T."/>
            <person name="Stalker J."/>
            <person name="Stange-Thomann N."/>
            <person name="Stavropoulos S."/>
            <person name="Stone C."/>
            <person name="Stone S."/>
            <person name="Sykes S."/>
            <person name="Tchuinga P."/>
            <person name="Tenzing P."/>
            <person name="Tesfaye S."/>
            <person name="Thoulutsang D."/>
            <person name="Thoulutsang Y."/>
            <person name="Topham K."/>
            <person name="Topping I."/>
            <person name="Tsamla T."/>
            <person name="Vassiliev H."/>
            <person name="Venkataraman V."/>
            <person name="Vo A."/>
            <person name="Wangchuk T."/>
            <person name="Wangdi T."/>
            <person name="Weiand M."/>
            <person name="Wilkinson J."/>
            <person name="Wilson A."/>
            <person name="Yadav S."/>
            <person name="Yang S."/>
            <person name="Yang X."/>
            <person name="Young G."/>
            <person name="Yu Q."/>
            <person name="Zainoun J."/>
            <person name="Zembek L."/>
            <person name="Zimmer A."/>
            <person name="Lander E.S."/>
        </authorList>
    </citation>
    <scope>NUCLEOTIDE SEQUENCE [LARGE SCALE GENOMIC DNA]</scope>
    <source>
        <strain evidence="4">Boxer</strain>
    </source>
</reference>
<name>A0A8C0RCG0_CANLF</name>
<sequence>MRHGARGPAQAQRRPGGMRSGLLARRTMEAPRPPPWGWRGRWLLPRRGGLLAVWLWALGLLLLPYRLDAKLPHEEDVHFINEYVNLHNELRGNVLPRGSNLRFMTWDVALSRTARAWGKKCVAEHNTHLDELNMAHPKFNGIGENIWIGPENEFTASIAIRSWYEERKKYHFENDSCSSDCSHYKQVVWDTSYKIGCAVTPCTKIGHIRYAVIFICNYAPGGSLSRRPYKQGVICTQCSRFDKCTDLLCSNADRDQSVYYRFWYPRWEVPRPIVCDPLCLFIFFLRMLCFTICITVVLIIQSRFPNILLEEEIMFASEVVEVQPEKLQEVKEEDKEKKKEEVKEEEGDKEEEEEDEEEGDEEGKVEEQ</sequence>
<dbReference type="Proteomes" id="UP000002254">
    <property type="component" value="Chromosome 10"/>
</dbReference>
<feature type="compositionally biased region" description="Acidic residues" evidence="1">
    <location>
        <begin position="343"/>
        <end position="368"/>
    </location>
</feature>
<dbReference type="PANTHER" id="PTHR10334">
    <property type="entry name" value="CYSTEINE-RICH SECRETORY PROTEIN-RELATED"/>
    <property type="match status" value="1"/>
</dbReference>
<dbReference type="Proteomes" id="UP000694429">
    <property type="component" value="Chromosome 10"/>
</dbReference>
<reference evidence="6" key="2">
    <citation type="submission" date="2018-10" db="EMBL/GenBank/DDBJ databases">
        <title>De novo assembly of a Great Dane genome.</title>
        <authorList>
            <person name="Kidd J.M."/>
            <person name="Pendleton A.L."/>
            <person name="Shen F."/>
            <person name="Emery S."/>
        </authorList>
    </citation>
    <scope>NUCLEOTIDE SEQUENCE [LARGE SCALE GENOMIC DNA]</scope>
    <source>
        <strain evidence="6">Great Dane</strain>
    </source>
</reference>
<dbReference type="InterPro" id="IPR001283">
    <property type="entry name" value="CRISP-related"/>
</dbReference>
<dbReference type="Ensembl" id="ENSCAFT00040023948.1">
    <property type="protein sequence ID" value="ENSCAFP00040020803.1"/>
    <property type="gene ID" value="ENSCAFG00040012953.1"/>
</dbReference>
<dbReference type="SMART" id="SM00198">
    <property type="entry name" value="SCP"/>
    <property type="match status" value="1"/>
</dbReference>
<evidence type="ECO:0000256" key="2">
    <source>
        <dbReference type="SAM" id="Phobius"/>
    </source>
</evidence>
<reference evidence="5" key="3">
    <citation type="submission" date="2019-03" db="EMBL/GenBank/DDBJ databases">
        <authorList>
            <person name="Warren W.C."/>
            <person name="Johnson G.S."/>
        </authorList>
    </citation>
    <scope>NUCLEOTIDE SEQUENCE [LARGE SCALE GENOMIC DNA]</scope>
    <source>
        <strain evidence="5">Basenji</strain>
    </source>
</reference>
<feature type="region of interest" description="Disordered" evidence="1">
    <location>
        <begin position="1"/>
        <end position="25"/>
    </location>
</feature>
<dbReference type="Gene3D" id="3.40.33.10">
    <property type="entry name" value="CAP"/>
    <property type="match status" value="1"/>
</dbReference>